<feature type="transmembrane region" description="Helical" evidence="1">
    <location>
        <begin position="276"/>
        <end position="295"/>
    </location>
</feature>
<reference evidence="2 3" key="1">
    <citation type="submission" date="2015-12" db="EMBL/GenBank/DDBJ databases">
        <title>The genome of Folsomia candida.</title>
        <authorList>
            <person name="Faddeeva A."/>
            <person name="Derks M.F."/>
            <person name="Anvar Y."/>
            <person name="Smit S."/>
            <person name="Van Straalen N."/>
            <person name="Roelofs D."/>
        </authorList>
    </citation>
    <scope>NUCLEOTIDE SEQUENCE [LARGE SCALE GENOMIC DNA]</scope>
    <source>
        <strain evidence="2 3">VU population</strain>
        <tissue evidence="2">Whole body</tissue>
    </source>
</reference>
<gene>
    <name evidence="2" type="ORF">Fcan01_15636</name>
</gene>
<dbReference type="Proteomes" id="UP000198287">
    <property type="component" value="Unassembled WGS sequence"/>
</dbReference>
<name>A0A226DWR0_FOLCA</name>
<comment type="caution">
    <text evidence="2">The sequence shown here is derived from an EMBL/GenBank/DDBJ whole genome shotgun (WGS) entry which is preliminary data.</text>
</comment>
<feature type="transmembrane region" description="Helical" evidence="1">
    <location>
        <begin position="242"/>
        <end position="264"/>
    </location>
</feature>
<feature type="transmembrane region" description="Helical" evidence="1">
    <location>
        <begin position="55"/>
        <end position="77"/>
    </location>
</feature>
<dbReference type="EMBL" id="LNIX01000010">
    <property type="protein sequence ID" value="OXA49659.1"/>
    <property type="molecule type" value="Genomic_DNA"/>
</dbReference>
<protein>
    <submittedName>
        <fullName evidence="2">Uncharacterized protein</fullName>
    </submittedName>
</protein>
<feature type="transmembrane region" description="Helical" evidence="1">
    <location>
        <begin position="176"/>
        <end position="204"/>
    </location>
</feature>
<keyword evidence="1" id="KW-1133">Transmembrane helix</keyword>
<dbReference type="AlphaFoldDB" id="A0A226DWR0"/>
<keyword evidence="1" id="KW-0472">Membrane</keyword>
<keyword evidence="3" id="KW-1185">Reference proteome</keyword>
<organism evidence="2 3">
    <name type="scientific">Folsomia candida</name>
    <name type="common">Springtail</name>
    <dbReference type="NCBI Taxonomy" id="158441"/>
    <lineage>
        <taxon>Eukaryota</taxon>
        <taxon>Metazoa</taxon>
        <taxon>Ecdysozoa</taxon>
        <taxon>Arthropoda</taxon>
        <taxon>Hexapoda</taxon>
        <taxon>Collembola</taxon>
        <taxon>Entomobryomorpha</taxon>
        <taxon>Isotomoidea</taxon>
        <taxon>Isotomidae</taxon>
        <taxon>Proisotominae</taxon>
        <taxon>Folsomia</taxon>
    </lineage>
</organism>
<evidence type="ECO:0000256" key="1">
    <source>
        <dbReference type="SAM" id="Phobius"/>
    </source>
</evidence>
<proteinExistence type="predicted"/>
<evidence type="ECO:0000313" key="2">
    <source>
        <dbReference type="EMBL" id="OXA49659.1"/>
    </source>
</evidence>
<evidence type="ECO:0000313" key="3">
    <source>
        <dbReference type="Proteomes" id="UP000198287"/>
    </source>
</evidence>
<keyword evidence="1" id="KW-0812">Transmembrane</keyword>
<sequence length="372" mass="42697">MLKKKPVPEIIPLLSTQLLETYSATFDTRFFEQHPISWNTNTERFTMYRATSCKLYWFNIFFVLIILNGGFTIVILAREVTSGQNSAWIRISSIAWLRDGCVDWLRAEHSPQRVTSSKFDRELGNIGTSSSSSFAQLCLECVYLNLCPHGFLLDQWYGPYLKNHDWIRWIARFLSFFGMAISSVEFGQIASIFIAFLTTIVFSWERIANLLTKYPAKSDIQFTNVVKNYRQLHLTGKIAKDFVMYMVLGTLSIISTVLSGFIYVTMKLYGKMPMKVYYIAPYICLVTLFLTYILLGALEGVNKRCAEGLANLKMFRIRKSLDKRVVISIPVFAIPCGAGGYEMFKIEDEYRLGFYAMVLDNTLNLLLSFPNV</sequence>
<accession>A0A226DWR0</accession>